<gene>
    <name evidence="1" type="ORF">B9Z55_027076</name>
</gene>
<protein>
    <submittedName>
        <fullName evidence="1">Uncharacterized protein</fullName>
    </submittedName>
</protein>
<evidence type="ECO:0000313" key="2">
    <source>
        <dbReference type="Proteomes" id="UP000230233"/>
    </source>
</evidence>
<evidence type="ECO:0000313" key="1">
    <source>
        <dbReference type="EMBL" id="PIC14934.1"/>
    </source>
</evidence>
<name>A0A2G5SIM8_9PELO</name>
<dbReference type="EMBL" id="PDUG01000007">
    <property type="protein sequence ID" value="PIC14934.1"/>
    <property type="molecule type" value="Genomic_DNA"/>
</dbReference>
<proteinExistence type="predicted"/>
<comment type="caution">
    <text evidence="1">The sequence shown here is derived from an EMBL/GenBank/DDBJ whole genome shotgun (WGS) entry which is preliminary data.</text>
</comment>
<reference evidence="2" key="1">
    <citation type="submission" date="2017-10" db="EMBL/GenBank/DDBJ databases">
        <title>Rapid genome shrinkage in a self-fertile nematode reveals novel sperm competition proteins.</title>
        <authorList>
            <person name="Yin D."/>
            <person name="Schwarz E.M."/>
            <person name="Thomas C.G."/>
            <person name="Felde R.L."/>
            <person name="Korf I.F."/>
            <person name="Cutter A.D."/>
            <person name="Schartner C.M."/>
            <person name="Ralston E.J."/>
            <person name="Meyer B.J."/>
            <person name="Haag E.S."/>
        </authorList>
    </citation>
    <scope>NUCLEOTIDE SEQUENCE [LARGE SCALE GENOMIC DNA]</scope>
    <source>
        <strain evidence="2">JU1422</strain>
    </source>
</reference>
<dbReference type="AlphaFoldDB" id="A0A2G5SIM8"/>
<sequence length="98" mass="10982">MVSSILVQKLVIYRSKNPGWEFPKKELTPYEQNEKKKIGEGSYAEGSAIIGIPGDGDTRNRLYPKFVFSTRQGRQGEIEGDEGYLPDTAGKIQIFSNI</sequence>
<dbReference type="Proteomes" id="UP000230233">
    <property type="component" value="Unassembled WGS sequence"/>
</dbReference>
<organism evidence="1 2">
    <name type="scientific">Caenorhabditis nigoni</name>
    <dbReference type="NCBI Taxonomy" id="1611254"/>
    <lineage>
        <taxon>Eukaryota</taxon>
        <taxon>Metazoa</taxon>
        <taxon>Ecdysozoa</taxon>
        <taxon>Nematoda</taxon>
        <taxon>Chromadorea</taxon>
        <taxon>Rhabditida</taxon>
        <taxon>Rhabditina</taxon>
        <taxon>Rhabditomorpha</taxon>
        <taxon>Rhabditoidea</taxon>
        <taxon>Rhabditidae</taxon>
        <taxon>Peloderinae</taxon>
        <taxon>Caenorhabditis</taxon>
    </lineage>
</organism>
<accession>A0A2G5SIM8</accession>
<keyword evidence="2" id="KW-1185">Reference proteome</keyword>